<dbReference type="Proteomes" id="UP000067111">
    <property type="component" value="Unassembled WGS sequence"/>
</dbReference>
<dbReference type="EMBL" id="LRMR01000026">
    <property type="protein sequence ID" value="KWU49366.1"/>
    <property type="molecule type" value="Genomic_DNA"/>
</dbReference>
<evidence type="ECO:0008006" key="4">
    <source>
        <dbReference type="Google" id="ProtNLM"/>
    </source>
</evidence>
<comment type="caution">
    <text evidence="2">The sequence shown here is derived from an EMBL/GenBank/DDBJ whole genome shotgun (WGS) entry which is preliminary data.</text>
</comment>
<dbReference type="RefSeq" id="WP_060755614.1">
    <property type="nucleotide sequence ID" value="NZ_CP087111.1"/>
</dbReference>
<accession>A0A0X7K151</accession>
<evidence type="ECO:0000256" key="1">
    <source>
        <dbReference type="SAM" id="SignalP"/>
    </source>
</evidence>
<dbReference type="AlphaFoldDB" id="A0A0X7K151"/>
<organism evidence="2 3">
    <name type="scientific">Pseudomonas palleroniana</name>
    <dbReference type="NCBI Taxonomy" id="191390"/>
    <lineage>
        <taxon>Bacteria</taxon>
        <taxon>Pseudomonadati</taxon>
        <taxon>Pseudomonadota</taxon>
        <taxon>Gammaproteobacteria</taxon>
        <taxon>Pseudomonadales</taxon>
        <taxon>Pseudomonadaceae</taxon>
        <taxon>Pseudomonas</taxon>
    </lineage>
</organism>
<evidence type="ECO:0000313" key="3">
    <source>
        <dbReference type="Proteomes" id="UP000067111"/>
    </source>
</evidence>
<feature type="signal peptide" evidence="1">
    <location>
        <begin position="1"/>
        <end position="34"/>
    </location>
</feature>
<evidence type="ECO:0000313" key="2">
    <source>
        <dbReference type="EMBL" id="KWU49366.1"/>
    </source>
</evidence>
<proteinExistence type="predicted"/>
<gene>
    <name evidence="2" type="ORF">AWV77_18375</name>
</gene>
<sequence>MRTFLRLPVFKLSVPFCSLFALPILLSLSSSTLAAEYSCESFIGSFANKPDGEAALKVVKDGNGFAALAPGDAPDSWERMPLQVGLPDEVKNEMLAEGGKVTPLKCALRGEGFVLWQFADGSPDNPSESESRSRSKYPKKTPYMMFIHDGFAAGESGLYRVTTQD</sequence>
<reference evidence="3" key="1">
    <citation type="submission" date="2016-01" db="EMBL/GenBank/DDBJ databases">
        <authorList>
            <person name="Gamez R.M."/>
            <person name="Rodriguez F."/>
            <person name="Bernal J.F."/>
            <person name="Agarwala R."/>
            <person name="Landsman D."/>
            <person name="Marino-Ramirez L."/>
        </authorList>
    </citation>
    <scope>NUCLEOTIDE SEQUENCE [LARGE SCALE GENOMIC DNA]</scope>
    <source>
        <strain evidence="3">Ps006</strain>
    </source>
</reference>
<protein>
    <recommendedName>
        <fullName evidence="4">DUF3455 domain-containing protein</fullName>
    </recommendedName>
</protein>
<feature type="chain" id="PRO_5007063903" description="DUF3455 domain-containing protein" evidence="1">
    <location>
        <begin position="35"/>
        <end position="165"/>
    </location>
</feature>
<keyword evidence="1" id="KW-0732">Signal</keyword>
<name>A0A0X7K151_9PSED</name>
<dbReference type="OrthoDB" id="9927146at2"/>